<organism evidence="2 3">
    <name type="scientific">Saccharomonospora marina XMU15</name>
    <dbReference type="NCBI Taxonomy" id="882083"/>
    <lineage>
        <taxon>Bacteria</taxon>
        <taxon>Bacillati</taxon>
        <taxon>Actinomycetota</taxon>
        <taxon>Actinomycetes</taxon>
        <taxon>Pseudonocardiales</taxon>
        <taxon>Pseudonocardiaceae</taxon>
        <taxon>Saccharomonospora</taxon>
    </lineage>
</organism>
<feature type="domain" description="VOC" evidence="1">
    <location>
        <begin position="56"/>
        <end position="178"/>
    </location>
</feature>
<dbReference type="AlphaFoldDB" id="H5X0B2"/>
<dbReference type="SUPFAM" id="SSF54593">
    <property type="entry name" value="Glyoxalase/Bleomycin resistance protein/Dihydroxybiphenyl dioxygenase"/>
    <property type="match status" value="2"/>
</dbReference>
<dbReference type="InterPro" id="IPR029068">
    <property type="entry name" value="Glyas_Bleomycin-R_OHBP_Dase"/>
</dbReference>
<dbReference type="Pfam" id="PF00903">
    <property type="entry name" value="Glyoxalase"/>
    <property type="match status" value="2"/>
</dbReference>
<sequence>MTDPFDAFHALRQPHEPVEPDPGFAAALREALRAAILGGETGGTAMTTAQVQAPARTRSLAPYLAVRDARAAVDFYVEVFGATRLGELIVMADGKVGHAEVAIGDSVLMLAEEFPEVGNVVAAEGGAAVRVEVPDVRATVELAVERGAEPIGPVEDRGHGVMGRIRDPFGQRWLVAQVAGPSPAETESPVAPRHGEAGYFTFTVPDDEAAKRFYGAVLGWRFDTGTVPRAWRIEGSGLAEGGLWGGQSYAGWKLMYAVDDLDAATDRVRDNGGEVSSVKREPYGRTADCTDNQGVEFWLWER</sequence>
<keyword evidence="3" id="KW-1185">Reference proteome</keyword>
<dbReference type="EMBL" id="CM001439">
    <property type="protein sequence ID" value="EHR48572.1"/>
    <property type="molecule type" value="Genomic_DNA"/>
</dbReference>
<dbReference type="PANTHER" id="PTHR33993">
    <property type="entry name" value="GLYOXALASE-RELATED"/>
    <property type="match status" value="1"/>
</dbReference>
<dbReference type="PANTHER" id="PTHR33993:SF14">
    <property type="entry name" value="GB|AAF24581.1"/>
    <property type="match status" value="1"/>
</dbReference>
<dbReference type="Proteomes" id="UP000004926">
    <property type="component" value="Chromosome"/>
</dbReference>
<feature type="domain" description="VOC" evidence="1">
    <location>
        <begin position="196"/>
        <end position="302"/>
    </location>
</feature>
<dbReference type="STRING" id="882083.SacmaDRAFT_0262"/>
<proteinExistence type="predicted"/>
<dbReference type="CDD" id="cd07246">
    <property type="entry name" value="VOC_like"/>
    <property type="match status" value="1"/>
</dbReference>
<evidence type="ECO:0000313" key="2">
    <source>
        <dbReference type="EMBL" id="EHR48572.1"/>
    </source>
</evidence>
<name>H5X0B2_9PSEU</name>
<gene>
    <name evidence="2" type="ORF">SacmaDRAFT_0262</name>
</gene>
<evidence type="ECO:0000259" key="1">
    <source>
        <dbReference type="PROSITE" id="PS51819"/>
    </source>
</evidence>
<dbReference type="InterPro" id="IPR004360">
    <property type="entry name" value="Glyas_Fos-R_dOase_dom"/>
</dbReference>
<dbReference type="Gene3D" id="3.10.180.10">
    <property type="entry name" value="2,3-Dihydroxybiphenyl 1,2-Dioxygenase, domain 1"/>
    <property type="match status" value="1"/>
</dbReference>
<dbReference type="InterPro" id="IPR037523">
    <property type="entry name" value="VOC_core"/>
</dbReference>
<reference evidence="2 3" key="1">
    <citation type="journal article" date="2012" name="Stand. Genomic Sci.">
        <title>Genome sequence of the ocean sediment bacterium Saccharomonospora marina type strain (XMU15(T)).</title>
        <authorList>
            <person name="Klenk H.P."/>
            <person name="Lu M."/>
            <person name="Lucas S."/>
            <person name="Lapidus A."/>
            <person name="Copeland A."/>
            <person name="Pitluck S."/>
            <person name="Goodwin L.A."/>
            <person name="Han C."/>
            <person name="Tapia R."/>
            <person name="Brambilla E.M."/>
            <person name="Potter G."/>
            <person name="Land M."/>
            <person name="Ivanova N."/>
            <person name="Rohde M."/>
            <person name="Goker M."/>
            <person name="Detter J.C."/>
            <person name="Li W.J."/>
            <person name="Kyrpides N.C."/>
            <person name="Woyke T."/>
        </authorList>
    </citation>
    <scope>NUCLEOTIDE SEQUENCE [LARGE SCALE GENOMIC DNA]</scope>
    <source>
        <strain evidence="2 3">XMU15</strain>
    </source>
</reference>
<dbReference type="HOGENOM" id="CLU_062209_0_0_11"/>
<dbReference type="eggNOG" id="COG3324">
    <property type="taxonomic scope" value="Bacteria"/>
</dbReference>
<evidence type="ECO:0000313" key="3">
    <source>
        <dbReference type="Proteomes" id="UP000004926"/>
    </source>
</evidence>
<dbReference type="eggNOG" id="COG2764">
    <property type="taxonomic scope" value="Bacteria"/>
</dbReference>
<accession>H5X0B2</accession>
<protein>
    <recommendedName>
        <fullName evidence="1">VOC domain-containing protein</fullName>
    </recommendedName>
</protein>
<dbReference type="Gene3D" id="3.30.720.120">
    <property type="match status" value="1"/>
</dbReference>
<dbReference type="Gene3D" id="3.30.720.110">
    <property type="match status" value="1"/>
</dbReference>
<dbReference type="RefSeq" id="WP_009151963.1">
    <property type="nucleotide sequence ID" value="NZ_CM001439.1"/>
</dbReference>
<dbReference type="PROSITE" id="PS51819">
    <property type="entry name" value="VOC"/>
    <property type="match status" value="2"/>
</dbReference>
<dbReference type="OrthoDB" id="9795306at2"/>
<dbReference type="InterPro" id="IPR052164">
    <property type="entry name" value="Anthracycline_SecMetBiosynth"/>
</dbReference>